<name>A0A0B1Q2B7_9HYPH</name>
<dbReference type="Gene3D" id="3.30.420.40">
    <property type="match status" value="2"/>
</dbReference>
<evidence type="ECO:0000259" key="1">
    <source>
        <dbReference type="Pfam" id="PF01869"/>
    </source>
</evidence>
<dbReference type="Proteomes" id="UP000030826">
    <property type="component" value="Unassembled WGS sequence"/>
</dbReference>
<evidence type="ECO:0000313" key="3">
    <source>
        <dbReference type="Proteomes" id="UP000030826"/>
    </source>
</evidence>
<evidence type="ECO:0000313" key="2">
    <source>
        <dbReference type="EMBL" id="KHJ54509.1"/>
    </source>
</evidence>
<dbReference type="Pfam" id="PF01869">
    <property type="entry name" value="BcrAD_BadFG"/>
    <property type="match status" value="1"/>
</dbReference>
<dbReference type="AlphaFoldDB" id="A0A0B1Q2B7"/>
<dbReference type="SUPFAM" id="SSF53067">
    <property type="entry name" value="Actin-like ATPase domain"/>
    <property type="match status" value="2"/>
</dbReference>
<dbReference type="PANTHER" id="PTHR43190">
    <property type="entry name" value="N-ACETYL-D-GLUCOSAMINE KINASE"/>
    <property type="match status" value="1"/>
</dbReference>
<reference evidence="2 3" key="1">
    <citation type="submission" date="2014-09" db="EMBL/GenBank/DDBJ databases">
        <title>Isolation and characterization of Aurantimonas altamirensis ON-56566 from clinical sample following a dog bite.</title>
        <authorList>
            <person name="Eshaghi A."/>
            <person name="Li A."/>
            <person name="Shahinas D."/>
            <person name="Bahn P."/>
            <person name="Kus J.V."/>
            <person name="Patel S.N."/>
        </authorList>
    </citation>
    <scope>NUCLEOTIDE SEQUENCE [LARGE SCALE GENOMIC DNA]</scope>
    <source>
        <strain evidence="2 3">ON-56566</strain>
    </source>
</reference>
<dbReference type="PANTHER" id="PTHR43190:SF3">
    <property type="entry name" value="N-ACETYL-D-GLUCOSAMINE KINASE"/>
    <property type="match status" value="1"/>
</dbReference>
<organism evidence="2 3">
    <name type="scientific">Aureimonas altamirensis</name>
    <dbReference type="NCBI Taxonomy" id="370622"/>
    <lineage>
        <taxon>Bacteria</taxon>
        <taxon>Pseudomonadati</taxon>
        <taxon>Pseudomonadota</taxon>
        <taxon>Alphaproteobacteria</taxon>
        <taxon>Hyphomicrobiales</taxon>
        <taxon>Aurantimonadaceae</taxon>
        <taxon>Aureimonas</taxon>
    </lineage>
</organism>
<dbReference type="CDD" id="cd24082">
    <property type="entry name" value="ASKHA_NBD_GspK-like"/>
    <property type="match status" value="1"/>
</dbReference>
<dbReference type="InterPro" id="IPR002731">
    <property type="entry name" value="ATPase_BadF"/>
</dbReference>
<comment type="caution">
    <text evidence="2">The sequence shown here is derived from an EMBL/GenBank/DDBJ whole genome shotgun (WGS) entry which is preliminary data.</text>
</comment>
<dbReference type="InterPro" id="IPR052519">
    <property type="entry name" value="Euk-type_GlcNAc_Kinase"/>
</dbReference>
<dbReference type="STRING" id="370622.LA66_13820"/>
<protein>
    <recommendedName>
        <fullName evidence="1">ATPase BadF/BadG/BcrA/BcrD type domain-containing protein</fullName>
    </recommendedName>
</protein>
<gene>
    <name evidence="2" type="ORF">LA66_13820</name>
</gene>
<dbReference type="RefSeq" id="WP_039194503.1">
    <property type="nucleotide sequence ID" value="NZ_JRFJ01000003.1"/>
</dbReference>
<dbReference type="EMBL" id="JRFJ01000003">
    <property type="protein sequence ID" value="KHJ54509.1"/>
    <property type="molecule type" value="Genomic_DNA"/>
</dbReference>
<sequence length="294" mass="29547">MRGAILLGVDGGGTQCRVRARYADGTPIGEASGGTANIFAGVDAALANIIAVSTAALEVGGLSASDLALSHAGLGLAGANVSSFAADLAARSMPFASYALETDAVVACRGAHGGHDGAIAILGTGSAYVLRRGSAFTLLGGWGIAVSDQGSGADLGRSALSFALLALDGVVEETALCHDILRQFDRDPGALAEFARDALPRDFGRFAPLVWDRFDAGDAIALRIVGQGVASVEPMLRRLMQLGAPAIALLGGLAARYRPLFPADIQGHIVSPVGDAMDGALDLAATLLPAGASA</sequence>
<accession>A0A0B1Q2B7</accession>
<feature type="domain" description="ATPase BadF/BadG/BcrA/BcrD type" evidence="1">
    <location>
        <begin position="7"/>
        <end position="255"/>
    </location>
</feature>
<dbReference type="InterPro" id="IPR043129">
    <property type="entry name" value="ATPase_NBD"/>
</dbReference>
<proteinExistence type="predicted"/>